<evidence type="ECO:0000256" key="7">
    <source>
        <dbReference type="SAM" id="Phobius"/>
    </source>
</evidence>
<name>A0ABY7C1N4_9HYPH</name>
<feature type="transmembrane region" description="Helical" evidence="7">
    <location>
        <begin position="304"/>
        <end position="329"/>
    </location>
</feature>
<accession>A0ABY7C1N4</accession>
<proteinExistence type="predicted"/>
<keyword evidence="5 7" id="KW-1133">Transmembrane helix</keyword>
<evidence type="ECO:0000256" key="4">
    <source>
        <dbReference type="ARBA" id="ARBA00022692"/>
    </source>
</evidence>
<dbReference type="PANTHER" id="PTHR43549">
    <property type="entry name" value="MULTIDRUG RESISTANCE PROTEIN YPNP-RELATED"/>
    <property type="match status" value="1"/>
</dbReference>
<organism evidence="8 9">
    <name type="scientific">Jiella pelagia</name>
    <dbReference type="NCBI Taxonomy" id="2986949"/>
    <lineage>
        <taxon>Bacteria</taxon>
        <taxon>Pseudomonadati</taxon>
        <taxon>Pseudomonadota</taxon>
        <taxon>Alphaproteobacteria</taxon>
        <taxon>Hyphomicrobiales</taxon>
        <taxon>Aurantimonadaceae</taxon>
        <taxon>Jiella</taxon>
    </lineage>
</organism>
<dbReference type="InterPro" id="IPR002528">
    <property type="entry name" value="MATE_fam"/>
</dbReference>
<evidence type="ECO:0000256" key="1">
    <source>
        <dbReference type="ARBA" id="ARBA00004429"/>
    </source>
</evidence>
<feature type="transmembrane region" description="Helical" evidence="7">
    <location>
        <begin position="378"/>
        <end position="399"/>
    </location>
</feature>
<comment type="subcellular location">
    <subcellularLocation>
        <location evidence="1">Cell inner membrane</location>
        <topology evidence="1">Multi-pass membrane protein</topology>
    </subcellularLocation>
</comment>
<sequence length="475" mass="48726">MTQAVAPPTDPESLAATPLDPRTQVLLSDPVLPLILRLAWPNLLVMLLQASTGLIETYWVGRLGPDALAGMALVFPAFMLMQMLSVGAMGGGVSSAVARALGAGRRGDADRIAFHGVLLFGLIGAVFSVLAIVFGRPFYTALGAKGGALEAALAYSNVIFAGNILLWVMNAFASALRGTGDMLVPAGVTGLGVVLIVPLSPLLIYGYGPLPGFGVAGGGLAIVIFNAVGCAYLAWHLLAGRSLLSLRAGDLEWRFFADILKIGALASLTTVQTNLIFVVVTAVVGHLAGDGALAGYGTAARLEYLLIPLAFGFGAPLVPLVGTNIGAGLLDRARRIAFTGGATTFVAATAVGLAGAVFCRQWLGLFGSDPIMLATGASYLTIAGPTFGFFGLGMALYFASQGAGHLSLPLAVTAMRTVIAVGGAVLVGWWDGPLSVVFAAVAVGLLAYGLVMTFVTAKTDWRVAGHALPMRGDVR</sequence>
<feature type="transmembrane region" description="Helical" evidence="7">
    <location>
        <begin position="112"/>
        <end position="134"/>
    </location>
</feature>
<evidence type="ECO:0000256" key="2">
    <source>
        <dbReference type="ARBA" id="ARBA00022448"/>
    </source>
</evidence>
<dbReference type="InterPro" id="IPR048279">
    <property type="entry name" value="MdtK-like"/>
</dbReference>
<feature type="transmembrane region" description="Helical" evidence="7">
    <location>
        <begin position="406"/>
        <end position="430"/>
    </location>
</feature>
<keyword evidence="2" id="KW-0813">Transport</keyword>
<dbReference type="CDD" id="cd13148">
    <property type="entry name" value="MATE_like_3"/>
    <property type="match status" value="1"/>
</dbReference>
<feature type="transmembrane region" description="Helical" evidence="7">
    <location>
        <begin position="67"/>
        <end position="91"/>
    </location>
</feature>
<keyword evidence="6 7" id="KW-0472">Membrane</keyword>
<dbReference type="EMBL" id="CP114029">
    <property type="protein sequence ID" value="WAP68944.1"/>
    <property type="molecule type" value="Genomic_DNA"/>
</dbReference>
<evidence type="ECO:0000313" key="8">
    <source>
        <dbReference type="EMBL" id="WAP68944.1"/>
    </source>
</evidence>
<dbReference type="RefSeq" id="WP_268881381.1">
    <property type="nucleotide sequence ID" value="NZ_CP114029.1"/>
</dbReference>
<feature type="transmembrane region" description="Helical" evidence="7">
    <location>
        <begin position="436"/>
        <end position="457"/>
    </location>
</feature>
<gene>
    <name evidence="8" type="ORF">OH818_27705</name>
</gene>
<feature type="transmembrane region" description="Helical" evidence="7">
    <location>
        <begin position="43"/>
        <end position="61"/>
    </location>
</feature>
<keyword evidence="4 7" id="KW-0812">Transmembrane</keyword>
<keyword evidence="3" id="KW-1003">Cell membrane</keyword>
<keyword evidence="9" id="KW-1185">Reference proteome</keyword>
<dbReference type="Proteomes" id="UP001164020">
    <property type="component" value="Chromosome"/>
</dbReference>
<feature type="transmembrane region" description="Helical" evidence="7">
    <location>
        <begin position="213"/>
        <end position="238"/>
    </location>
</feature>
<dbReference type="Pfam" id="PF01554">
    <property type="entry name" value="MatE"/>
    <property type="match status" value="2"/>
</dbReference>
<dbReference type="NCBIfam" id="TIGR00797">
    <property type="entry name" value="matE"/>
    <property type="match status" value="1"/>
</dbReference>
<feature type="transmembrane region" description="Helical" evidence="7">
    <location>
        <begin position="183"/>
        <end position="207"/>
    </location>
</feature>
<protein>
    <submittedName>
        <fullName evidence="8">MATE family efflux transporter</fullName>
    </submittedName>
</protein>
<evidence type="ECO:0000313" key="9">
    <source>
        <dbReference type="Proteomes" id="UP001164020"/>
    </source>
</evidence>
<feature type="transmembrane region" description="Helical" evidence="7">
    <location>
        <begin position="154"/>
        <end position="176"/>
    </location>
</feature>
<evidence type="ECO:0000256" key="5">
    <source>
        <dbReference type="ARBA" id="ARBA00022989"/>
    </source>
</evidence>
<evidence type="ECO:0000256" key="6">
    <source>
        <dbReference type="ARBA" id="ARBA00023136"/>
    </source>
</evidence>
<dbReference type="InterPro" id="IPR052031">
    <property type="entry name" value="Membrane_Transporter-Flippase"/>
</dbReference>
<feature type="transmembrane region" description="Helical" evidence="7">
    <location>
        <begin position="336"/>
        <end position="358"/>
    </location>
</feature>
<evidence type="ECO:0000256" key="3">
    <source>
        <dbReference type="ARBA" id="ARBA00022475"/>
    </source>
</evidence>
<reference evidence="8" key="1">
    <citation type="submission" date="2022-12" db="EMBL/GenBank/DDBJ databases">
        <title>Jiella pelagia sp. nov., isolated from phosphonate enriched culture of Northwest Pacific surface seawater.</title>
        <authorList>
            <person name="Shin D.Y."/>
            <person name="Hwang C.Y."/>
        </authorList>
    </citation>
    <scope>NUCLEOTIDE SEQUENCE</scope>
    <source>
        <strain evidence="8">HL-NP1</strain>
    </source>
</reference>
<dbReference type="PIRSF" id="PIRSF006603">
    <property type="entry name" value="DinF"/>
    <property type="match status" value="1"/>
</dbReference>
<dbReference type="PANTHER" id="PTHR43549:SF3">
    <property type="entry name" value="MULTIDRUG RESISTANCE PROTEIN YPNP-RELATED"/>
    <property type="match status" value="1"/>
</dbReference>